<dbReference type="SUPFAM" id="SSF52402">
    <property type="entry name" value="Adenine nucleotide alpha hydrolases-like"/>
    <property type="match status" value="1"/>
</dbReference>
<dbReference type="Gene3D" id="3.40.50.620">
    <property type="entry name" value="HUPs"/>
    <property type="match status" value="1"/>
</dbReference>
<keyword evidence="4" id="KW-1185">Reference proteome</keyword>
<dbReference type="InterPro" id="IPR006016">
    <property type="entry name" value="UspA"/>
</dbReference>
<dbReference type="InterPro" id="IPR014729">
    <property type="entry name" value="Rossmann-like_a/b/a_fold"/>
</dbReference>
<comment type="similarity">
    <text evidence="1">Belongs to the universal stress protein A family.</text>
</comment>
<gene>
    <name evidence="3" type="ORF">D0466_15875</name>
</gene>
<dbReference type="Pfam" id="PF00582">
    <property type="entry name" value="Usp"/>
    <property type="match status" value="2"/>
</dbReference>
<accession>A0A372L937</accession>
<feature type="domain" description="UspA" evidence="2">
    <location>
        <begin position="6"/>
        <end position="50"/>
    </location>
</feature>
<dbReference type="AlphaFoldDB" id="A0A372L937"/>
<dbReference type="InterPro" id="IPR006015">
    <property type="entry name" value="Universal_stress_UspA"/>
</dbReference>
<feature type="domain" description="UspA" evidence="2">
    <location>
        <begin position="104"/>
        <end position="174"/>
    </location>
</feature>
<reference evidence="3 4" key="1">
    <citation type="submission" date="2018-08" db="EMBL/GenBank/DDBJ databases">
        <title>Bacillus chawlae sp. nov., Bacillus glennii sp. nov., and Bacillus saganii sp. nov. Isolated from the Vehicle Assembly Building at Kennedy Space Center where the Viking Spacecraft were Assembled.</title>
        <authorList>
            <person name="Seuylemezian A."/>
            <person name="Vaishampayan P."/>
        </authorList>
    </citation>
    <scope>NUCLEOTIDE SEQUENCE [LARGE SCALE GENOMIC DNA]</scope>
    <source>
        <strain evidence="3 4">V44-8</strain>
    </source>
</reference>
<dbReference type="EMBL" id="QVTD01000011">
    <property type="protein sequence ID" value="RFU62060.1"/>
    <property type="molecule type" value="Genomic_DNA"/>
</dbReference>
<dbReference type="PRINTS" id="PR01438">
    <property type="entry name" value="UNVRSLSTRESS"/>
</dbReference>
<proteinExistence type="inferred from homology"/>
<evidence type="ECO:0000313" key="3">
    <source>
        <dbReference type="EMBL" id="RFU62060.1"/>
    </source>
</evidence>
<dbReference type="PANTHER" id="PTHR46268">
    <property type="entry name" value="STRESS RESPONSE PROTEIN NHAX"/>
    <property type="match status" value="1"/>
</dbReference>
<organism evidence="3 4">
    <name type="scientific">Peribacillus glennii</name>
    <dbReference type="NCBI Taxonomy" id="2303991"/>
    <lineage>
        <taxon>Bacteria</taxon>
        <taxon>Bacillati</taxon>
        <taxon>Bacillota</taxon>
        <taxon>Bacilli</taxon>
        <taxon>Bacillales</taxon>
        <taxon>Bacillaceae</taxon>
        <taxon>Peribacillus</taxon>
    </lineage>
</organism>
<dbReference type="CDD" id="cd00293">
    <property type="entry name" value="USP-like"/>
    <property type="match status" value="1"/>
</dbReference>
<dbReference type="OrthoDB" id="2426295at2"/>
<comment type="caution">
    <text evidence="3">The sequence shown here is derived from an EMBL/GenBank/DDBJ whole genome shotgun (WGS) entry which is preliminary data.</text>
</comment>
<dbReference type="RefSeq" id="WP_117323518.1">
    <property type="nucleotide sequence ID" value="NZ_QVTD01000011.1"/>
</dbReference>
<dbReference type="Proteomes" id="UP000262939">
    <property type="component" value="Unassembled WGS sequence"/>
</dbReference>
<name>A0A372L937_9BACI</name>
<evidence type="ECO:0000256" key="1">
    <source>
        <dbReference type="ARBA" id="ARBA00008791"/>
    </source>
</evidence>
<evidence type="ECO:0000313" key="4">
    <source>
        <dbReference type="Proteomes" id="UP000262939"/>
    </source>
</evidence>
<sequence>MFPELNHIIVAFDCSENSKKAIEWGASLKRSFPEATLTVVHVFKEKVAQKAAGNPPVQGFANDGFYIDPTQSHYVRDIGQNSMDHSNNTHAVVKDSLAMARSKAQSVMGALGVEGAFEILEGNPAESICGFAKKTRGDVIIIGSSSKTGLQKFLLGSTSSRVANEAPCAVLIAK</sequence>
<dbReference type="PANTHER" id="PTHR46268:SF6">
    <property type="entry name" value="UNIVERSAL STRESS PROTEIN UP12"/>
    <property type="match status" value="1"/>
</dbReference>
<evidence type="ECO:0000259" key="2">
    <source>
        <dbReference type="Pfam" id="PF00582"/>
    </source>
</evidence>
<protein>
    <submittedName>
        <fullName evidence="3">Universal stress protein</fullName>
    </submittedName>
</protein>